<protein>
    <submittedName>
        <fullName evidence="4">Alpha/beta hydrolase</fullName>
    </submittedName>
</protein>
<proteinExistence type="inferred from homology"/>
<dbReference type="InterPro" id="IPR000073">
    <property type="entry name" value="AB_hydrolase_1"/>
</dbReference>
<dbReference type="InterPro" id="IPR050266">
    <property type="entry name" value="AB_hydrolase_sf"/>
</dbReference>
<evidence type="ECO:0000313" key="5">
    <source>
        <dbReference type="Proteomes" id="UP001336250"/>
    </source>
</evidence>
<comment type="caution">
    <text evidence="4">The sequence shown here is derived from an EMBL/GenBank/DDBJ whole genome shotgun (WGS) entry which is preliminary data.</text>
</comment>
<dbReference type="Pfam" id="PF00561">
    <property type="entry name" value="Abhydrolase_1"/>
    <property type="match status" value="1"/>
</dbReference>
<dbReference type="PRINTS" id="PR00111">
    <property type="entry name" value="ABHYDROLASE"/>
</dbReference>
<dbReference type="GO" id="GO:0016020">
    <property type="term" value="C:membrane"/>
    <property type="evidence" value="ECO:0007669"/>
    <property type="project" value="TreeGrafter"/>
</dbReference>
<dbReference type="InterPro" id="IPR002410">
    <property type="entry name" value="Peptidase_S33"/>
</dbReference>
<reference evidence="4 5" key="1">
    <citation type="submission" date="2024-02" db="EMBL/GenBank/DDBJ databases">
        <title>Genome sequence of Aquincola sp. MAHUQ-54.</title>
        <authorList>
            <person name="Huq M.A."/>
        </authorList>
    </citation>
    <scope>NUCLEOTIDE SEQUENCE [LARGE SCALE GENOMIC DNA]</scope>
    <source>
        <strain evidence="4 5">MAHUQ-54</strain>
    </source>
</reference>
<keyword evidence="5" id="KW-1185">Reference proteome</keyword>
<dbReference type="PANTHER" id="PTHR43798:SF33">
    <property type="entry name" value="HYDROLASE, PUTATIVE (AFU_ORTHOLOGUE AFUA_2G14860)-RELATED"/>
    <property type="match status" value="1"/>
</dbReference>
<dbReference type="SUPFAM" id="SSF53474">
    <property type="entry name" value="alpha/beta-Hydrolases"/>
    <property type="match status" value="1"/>
</dbReference>
<comment type="similarity">
    <text evidence="1">Belongs to the peptidase S33 family.</text>
</comment>
<evidence type="ECO:0000259" key="3">
    <source>
        <dbReference type="Pfam" id="PF00561"/>
    </source>
</evidence>
<evidence type="ECO:0000256" key="2">
    <source>
        <dbReference type="ARBA" id="ARBA00022801"/>
    </source>
</evidence>
<accession>A0AAW9QA69</accession>
<gene>
    <name evidence="4" type="ORF">V4F39_06865</name>
</gene>
<dbReference type="Gene3D" id="3.40.50.1820">
    <property type="entry name" value="alpha/beta hydrolase"/>
    <property type="match status" value="1"/>
</dbReference>
<organism evidence="4 5">
    <name type="scientific">Aquincola agrisoli</name>
    <dbReference type="NCBI Taxonomy" id="3119538"/>
    <lineage>
        <taxon>Bacteria</taxon>
        <taxon>Pseudomonadati</taxon>
        <taxon>Pseudomonadota</taxon>
        <taxon>Betaproteobacteria</taxon>
        <taxon>Burkholderiales</taxon>
        <taxon>Sphaerotilaceae</taxon>
        <taxon>Aquincola</taxon>
    </lineage>
</organism>
<dbReference type="RefSeq" id="WP_332288569.1">
    <property type="nucleotide sequence ID" value="NZ_JAZIBG010000019.1"/>
</dbReference>
<keyword evidence="2 4" id="KW-0378">Hydrolase</keyword>
<dbReference type="GO" id="GO:0008233">
    <property type="term" value="F:peptidase activity"/>
    <property type="evidence" value="ECO:0007669"/>
    <property type="project" value="InterPro"/>
</dbReference>
<dbReference type="AlphaFoldDB" id="A0AAW9QA69"/>
<dbReference type="InterPro" id="IPR029058">
    <property type="entry name" value="AB_hydrolase_fold"/>
</dbReference>
<dbReference type="GO" id="GO:0006508">
    <property type="term" value="P:proteolysis"/>
    <property type="evidence" value="ECO:0007669"/>
    <property type="project" value="InterPro"/>
</dbReference>
<name>A0AAW9QA69_9BURK</name>
<evidence type="ECO:0000313" key="4">
    <source>
        <dbReference type="EMBL" id="MEF7613627.1"/>
    </source>
</evidence>
<evidence type="ECO:0000256" key="1">
    <source>
        <dbReference type="ARBA" id="ARBA00010088"/>
    </source>
</evidence>
<dbReference type="Proteomes" id="UP001336250">
    <property type="component" value="Unassembled WGS sequence"/>
</dbReference>
<dbReference type="PANTHER" id="PTHR43798">
    <property type="entry name" value="MONOACYLGLYCEROL LIPASE"/>
    <property type="match status" value="1"/>
</dbReference>
<dbReference type="PRINTS" id="PR00793">
    <property type="entry name" value="PROAMNOPTASE"/>
</dbReference>
<sequence>MRIEIAPGVRLFVDVEGPAFVPDGTGLREKPTLLLLHGGPGFDHSSFKPLFSRLADVAQVVYYDHRGHGRSDPRPSEEWTLDTFADDVVRLCSALGIERPVVLGHSFGGFVAQRYLARHPAHPAAVVLSSTSPHLGLARKLAVFERLGGAAAREAAERFWTQPGAGTWAEYERVCLPLYNTRPAADPQTSKRIRFRPEILFAWAGGEQRSMNLLPGLAGVQCPVLVLVLVLVLAGDQDPVCPLEDAQDIAAALPLRWSRFACVEGAGHGTWRDRPDEVLARLRAFIGDGV</sequence>
<dbReference type="EMBL" id="JAZIBG010000019">
    <property type="protein sequence ID" value="MEF7613627.1"/>
    <property type="molecule type" value="Genomic_DNA"/>
</dbReference>
<feature type="domain" description="AB hydrolase-1" evidence="3">
    <location>
        <begin position="31"/>
        <end position="264"/>
    </location>
</feature>